<feature type="region of interest" description="Disordered" evidence="1">
    <location>
        <begin position="1"/>
        <end position="28"/>
    </location>
</feature>
<evidence type="ECO:0000256" key="1">
    <source>
        <dbReference type="SAM" id="MobiDB-lite"/>
    </source>
</evidence>
<reference evidence="2" key="1">
    <citation type="submission" date="2018-11" db="EMBL/GenBank/DDBJ databases">
        <authorList>
            <consortium name="Pathogen Informatics"/>
        </authorList>
    </citation>
    <scope>NUCLEOTIDE SEQUENCE</scope>
</reference>
<feature type="compositionally biased region" description="Polar residues" evidence="1">
    <location>
        <begin position="1"/>
        <end position="11"/>
    </location>
</feature>
<name>A0A448XKX7_9PLAT</name>
<sequence>MAGCPSQTPSVATLRLGPPSPCAASSSAPPFVSVLTTTHAALKALLRCADALVQAPLDPIDPMLTSSDPTSPHLT</sequence>
<keyword evidence="3" id="KW-1185">Reference proteome</keyword>
<evidence type="ECO:0000313" key="3">
    <source>
        <dbReference type="Proteomes" id="UP000784294"/>
    </source>
</evidence>
<dbReference type="Proteomes" id="UP000784294">
    <property type="component" value="Unassembled WGS sequence"/>
</dbReference>
<protein>
    <submittedName>
        <fullName evidence="2">Uncharacterized protein</fullName>
    </submittedName>
</protein>
<organism evidence="2 3">
    <name type="scientific">Protopolystoma xenopodis</name>
    <dbReference type="NCBI Taxonomy" id="117903"/>
    <lineage>
        <taxon>Eukaryota</taxon>
        <taxon>Metazoa</taxon>
        <taxon>Spiralia</taxon>
        <taxon>Lophotrochozoa</taxon>
        <taxon>Platyhelminthes</taxon>
        <taxon>Monogenea</taxon>
        <taxon>Polyopisthocotylea</taxon>
        <taxon>Polystomatidea</taxon>
        <taxon>Polystomatidae</taxon>
        <taxon>Protopolystoma</taxon>
    </lineage>
</organism>
<gene>
    <name evidence="2" type="ORF">PXEA_LOCUS32522</name>
</gene>
<dbReference type="EMBL" id="CAAALY010260025">
    <property type="protein sequence ID" value="VEL39082.1"/>
    <property type="molecule type" value="Genomic_DNA"/>
</dbReference>
<evidence type="ECO:0000313" key="2">
    <source>
        <dbReference type="EMBL" id="VEL39082.1"/>
    </source>
</evidence>
<comment type="caution">
    <text evidence="2">The sequence shown here is derived from an EMBL/GenBank/DDBJ whole genome shotgun (WGS) entry which is preliminary data.</text>
</comment>
<dbReference type="AlphaFoldDB" id="A0A448XKX7"/>
<proteinExistence type="predicted"/>
<accession>A0A448XKX7</accession>